<name>A0A8S1HVX4_9PELO</name>
<dbReference type="EMBL" id="CAJGYM010000160">
    <property type="protein sequence ID" value="CAD6199197.1"/>
    <property type="molecule type" value="Genomic_DNA"/>
</dbReference>
<gene>
    <name evidence="2" type="ORF">CAUJ_LOCUS15101</name>
</gene>
<evidence type="ECO:0000313" key="3">
    <source>
        <dbReference type="Proteomes" id="UP000835052"/>
    </source>
</evidence>
<dbReference type="Proteomes" id="UP000835052">
    <property type="component" value="Unassembled WGS sequence"/>
</dbReference>
<keyword evidence="1" id="KW-0812">Transmembrane</keyword>
<proteinExistence type="predicted"/>
<organism evidence="2 3">
    <name type="scientific">Caenorhabditis auriculariae</name>
    <dbReference type="NCBI Taxonomy" id="2777116"/>
    <lineage>
        <taxon>Eukaryota</taxon>
        <taxon>Metazoa</taxon>
        <taxon>Ecdysozoa</taxon>
        <taxon>Nematoda</taxon>
        <taxon>Chromadorea</taxon>
        <taxon>Rhabditida</taxon>
        <taxon>Rhabditina</taxon>
        <taxon>Rhabditomorpha</taxon>
        <taxon>Rhabditoidea</taxon>
        <taxon>Rhabditidae</taxon>
        <taxon>Peloderinae</taxon>
        <taxon>Caenorhabditis</taxon>
    </lineage>
</organism>
<evidence type="ECO:0000313" key="2">
    <source>
        <dbReference type="EMBL" id="CAD6199197.1"/>
    </source>
</evidence>
<feature type="transmembrane region" description="Helical" evidence="1">
    <location>
        <begin position="27"/>
        <end position="50"/>
    </location>
</feature>
<evidence type="ECO:0000256" key="1">
    <source>
        <dbReference type="SAM" id="Phobius"/>
    </source>
</evidence>
<dbReference type="AlphaFoldDB" id="A0A8S1HVX4"/>
<accession>A0A8S1HVX4</accession>
<keyword evidence="3" id="KW-1185">Reference proteome</keyword>
<keyword evidence="1" id="KW-1133">Transmembrane helix</keyword>
<sequence>MFNASRSFPANETFLDGDYLQTNEVRFIVNLIMFFIAVMIIIFIGVQCCLRIHYKAKTEQMLEDLRARYRLDAQSELKMQKLIIGI</sequence>
<protein>
    <submittedName>
        <fullName evidence="2">Uncharacterized protein</fullName>
    </submittedName>
</protein>
<comment type="caution">
    <text evidence="2">The sequence shown here is derived from an EMBL/GenBank/DDBJ whole genome shotgun (WGS) entry which is preliminary data.</text>
</comment>
<reference evidence="2" key="1">
    <citation type="submission" date="2020-10" db="EMBL/GenBank/DDBJ databases">
        <authorList>
            <person name="Kikuchi T."/>
        </authorList>
    </citation>
    <scope>NUCLEOTIDE SEQUENCE</scope>
    <source>
        <strain evidence="2">NKZ352</strain>
    </source>
</reference>
<keyword evidence="1" id="KW-0472">Membrane</keyword>